<dbReference type="InterPro" id="IPR011684">
    <property type="entry name" value="NAB"/>
</dbReference>
<accession>A0AAV5KAU1</accession>
<reference evidence="4 5" key="1">
    <citation type="journal article" date="2021" name="Commun. Biol.">
        <title>The genome of Shorea leprosula (Dipterocarpaceae) highlights the ecological relevance of drought in aseasonal tropical rainforests.</title>
        <authorList>
            <person name="Ng K.K.S."/>
            <person name="Kobayashi M.J."/>
            <person name="Fawcett J.A."/>
            <person name="Hatakeyama M."/>
            <person name="Paape T."/>
            <person name="Ng C.H."/>
            <person name="Ang C.C."/>
            <person name="Tnah L.H."/>
            <person name="Lee C.T."/>
            <person name="Nishiyama T."/>
            <person name="Sese J."/>
            <person name="O'Brien M.J."/>
            <person name="Copetti D."/>
            <person name="Mohd Noor M.I."/>
            <person name="Ong R.C."/>
            <person name="Putra M."/>
            <person name="Sireger I.Z."/>
            <person name="Indrioko S."/>
            <person name="Kosugi Y."/>
            <person name="Izuno A."/>
            <person name="Isagi Y."/>
            <person name="Lee S.L."/>
            <person name="Shimizu K.K."/>
        </authorList>
    </citation>
    <scope>NUCLEOTIDE SEQUENCE [LARGE SCALE GENOMIC DNA]</scope>
    <source>
        <strain evidence="4">214</strain>
    </source>
</reference>
<evidence type="ECO:0000256" key="1">
    <source>
        <dbReference type="ARBA" id="ARBA00023054"/>
    </source>
</evidence>
<evidence type="ECO:0000313" key="4">
    <source>
        <dbReference type="EMBL" id="GKV21491.1"/>
    </source>
</evidence>
<evidence type="ECO:0000256" key="2">
    <source>
        <dbReference type="SAM" id="MobiDB-lite"/>
    </source>
</evidence>
<feature type="domain" description="NAB" evidence="3">
    <location>
        <begin position="1"/>
        <end position="57"/>
    </location>
</feature>
<name>A0AAV5KAU1_9ROSI</name>
<keyword evidence="5" id="KW-1185">Reference proteome</keyword>
<protein>
    <recommendedName>
        <fullName evidence="3">NAB domain-containing protein</fullName>
    </recommendedName>
</protein>
<dbReference type="AlphaFoldDB" id="A0AAV5KAU1"/>
<organism evidence="4 5">
    <name type="scientific">Rubroshorea leprosula</name>
    <dbReference type="NCBI Taxonomy" id="152421"/>
    <lineage>
        <taxon>Eukaryota</taxon>
        <taxon>Viridiplantae</taxon>
        <taxon>Streptophyta</taxon>
        <taxon>Embryophyta</taxon>
        <taxon>Tracheophyta</taxon>
        <taxon>Spermatophyta</taxon>
        <taxon>Magnoliopsida</taxon>
        <taxon>eudicotyledons</taxon>
        <taxon>Gunneridae</taxon>
        <taxon>Pentapetalae</taxon>
        <taxon>rosids</taxon>
        <taxon>malvids</taxon>
        <taxon>Malvales</taxon>
        <taxon>Dipterocarpaceae</taxon>
        <taxon>Rubroshorea</taxon>
    </lineage>
</organism>
<dbReference type="GO" id="GO:0003779">
    <property type="term" value="F:actin binding"/>
    <property type="evidence" value="ECO:0007669"/>
    <property type="project" value="InterPro"/>
</dbReference>
<dbReference type="PROSITE" id="PS51774">
    <property type="entry name" value="NAB"/>
    <property type="match status" value="1"/>
</dbReference>
<gene>
    <name evidence="4" type="ORF">SLEP1_g31468</name>
</gene>
<evidence type="ECO:0000313" key="5">
    <source>
        <dbReference type="Proteomes" id="UP001054252"/>
    </source>
</evidence>
<comment type="caution">
    <text evidence="4">The sequence shown here is derived from an EMBL/GenBank/DDBJ whole genome shotgun (WGS) entry which is preliminary data.</text>
</comment>
<sequence length="260" mass="30630">MRMVMISNGQGEDRGETFAERAEEYYRKRPQLLALLQDLYNGYITLLDRCQQTKRRLNPRDQQDEGSETESTLSYQPPPAQENIVDDLVAELVIKNVENEFLANQLGDMDQQRNDCLRKIELLKMLLELLESERVMLLNDNVRLGHKVSAVLEEKNVVASEAMFMKRKAAELARCLLRMRDDYRTCILRQKIEDLQEQIFFLEKRNKEYHEQLKRSEMKVMKKSNSCCFQRRSKKTGFKLWERVKNADLFMCGVHHNGSS</sequence>
<evidence type="ECO:0000259" key="3">
    <source>
        <dbReference type="PROSITE" id="PS51774"/>
    </source>
</evidence>
<proteinExistence type="predicted"/>
<dbReference type="Proteomes" id="UP001054252">
    <property type="component" value="Unassembled WGS sequence"/>
</dbReference>
<keyword evidence="1" id="KW-0175">Coiled coil</keyword>
<dbReference type="EMBL" id="BPVZ01000057">
    <property type="protein sequence ID" value="GKV21491.1"/>
    <property type="molecule type" value="Genomic_DNA"/>
</dbReference>
<feature type="region of interest" description="Disordered" evidence="2">
    <location>
        <begin position="54"/>
        <end position="80"/>
    </location>
</feature>